<dbReference type="AlphaFoldDB" id="A0A9W5EXY9"/>
<sequence length="398" mass="47406">MIIFLMQEKHMKYKLKNIIKRVVYYCQILLLKISFYLFRFFCIKNKDKINWVIGVDEIACNIYFLGNILANSTTVCLSKNKFYNLKYDYSISIENRLWRIFYSPILLGYLSVKNTHFWYIWNTGFLLDRNFEFKFLKAKHKKIVCMFTGDDIRSIELTMQYAKDNAIDTYANYYEFINPIFISYKYEKEKKLLAQSADKYSDLIFNFNIDQISYIKNKQYPWRYMYPKEKFIKNNDKFNNISKVKILHATTSPIAKGTQLVRAAIKKIQLDGYNIEYVELQNMPNRIVEEHLKNSHIALNQFYSFVPGLFGIECMAKQCAVLMSADPNIETGLISDIKDAWLITKYWEIYDKLKYLLDNPDKIKYYANNGYEFAYSHYTYEAAGEYTNKILKENGIID</sequence>
<proteinExistence type="predicted"/>
<evidence type="ECO:0000313" key="3">
    <source>
        <dbReference type="Proteomes" id="UP000052257"/>
    </source>
</evidence>
<reference evidence="2 3" key="1">
    <citation type="submission" date="2015-11" db="EMBL/GenBank/DDBJ databases">
        <authorList>
            <consortium name="Pathogen Informatics"/>
        </authorList>
    </citation>
    <scope>NUCLEOTIDE SEQUENCE [LARGE SCALE GENOMIC DNA]</scope>
    <source>
        <strain evidence="2 3">006A-0191</strain>
    </source>
</reference>
<dbReference type="Gene3D" id="3.40.50.2000">
    <property type="entry name" value="Glycogen Phosphorylase B"/>
    <property type="match status" value="1"/>
</dbReference>
<gene>
    <name evidence="2" type="ORF">ERS739220_00101</name>
</gene>
<protein>
    <submittedName>
        <fullName evidence="2">DedA family protein</fullName>
    </submittedName>
</protein>
<accession>A0A9W5EXY9</accession>
<evidence type="ECO:0000256" key="1">
    <source>
        <dbReference type="SAM" id="Phobius"/>
    </source>
</evidence>
<dbReference type="Proteomes" id="UP000052257">
    <property type="component" value="Unassembled WGS sequence"/>
</dbReference>
<comment type="caution">
    <text evidence="2">The sequence shown here is derived from an EMBL/GenBank/DDBJ whole genome shotgun (WGS) entry which is preliminary data.</text>
</comment>
<organism evidence="2 3">
    <name type="scientific">Campylobacter hyointestinalis subsp. hyointestinalis</name>
    <dbReference type="NCBI Taxonomy" id="91352"/>
    <lineage>
        <taxon>Bacteria</taxon>
        <taxon>Pseudomonadati</taxon>
        <taxon>Campylobacterota</taxon>
        <taxon>Epsilonproteobacteria</taxon>
        <taxon>Campylobacterales</taxon>
        <taxon>Campylobacteraceae</taxon>
        <taxon>Campylobacter</taxon>
    </lineage>
</organism>
<evidence type="ECO:0000313" key="2">
    <source>
        <dbReference type="EMBL" id="CUU68815.1"/>
    </source>
</evidence>
<keyword evidence="1" id="KW-0472">Membrane</keyword>
<keyword evidence="1" id="KW-1133">Transmembrane helix</keyword>
<keyword evidence="1" id="KW-0812">Transmembrane</keyword>
<name>A0A9W5EXY9_CAMHY</name>
<feature type="transmembrane region" description="Helical" evidence="1">
    <location>
        <begin position="21"/>
        <end position="41"/>
    </location>
</feature>
<dbReference type="SUPFAM" id="SSF53756">
    <property type="entry name" value="UDP-Glycosyltransferase/glycogen phosphorylase"/>
    <property type="match status" value="1"/>
</dbReference>
<dbReference type="EMBL" id="FAUW01000001">
    <property type="protein sequence ID" value="CUU68815.1"/>
    <property type="molecule type" value="Genomic_DNA"/>
</dbReference>